<evidence type="ECO:0000256" key="5">
    <source>
        <dbReference type="ARBA" id="ARBA00022989"/>
    </source>
</evidence>
<dbReference type="PROSITE" id="PS00211">
    <property type="entry name" value="ABC_TRANSPORTER_1"/>
    <property type="match status" value="1"/>
</dbReference>
<feature type="transmembrane region" description="Helical" evidence="7">
    <location>
        <begin position="329"/>
        <end position="354"/>
    </location>
</feature>
<dbReference type="Pfam" id="PF00005">
    <property type="entry name" value="ABC_tran"/>
    <property type="match status" value="1"/>
</dbReference>
<dbReference type="PROSITE" id="PS50893">
    <property type="entry name" value="ABC_TRANSPORTER_2"/>
    <property type="match status" value="1"/>
</dbReference>
<evidence type="ECO:0000256" key="3">
    <source>
        <dbReference type="ARBA" id="ARBA00022741"/>
    </source>
</evidence>
<dbReference type="InterPro" id="IPR036640">
    <property type="entry name" value="ABC1_TM_sf"/>
</dbReference>
<dbReference type="InterPro" id="IPR003593">
    <property type="entry name" value="AAA+_ATPase"/>
</dbReference>
<dbReference type="PANTHER" id="PTHR24221:SF654">
    <property type="entry name" value="ATP-BINDING CASSETTE SUB-FAMILY B MEMBER 6"/>
    <property type="match status" value="1"/>
</dbReference>
<name>A0ABP6AZH2_9ACTN</name>
<sequence>MSAPTGLRLDAHRRITVAADDLVTVEAGVVEVFLISDQSPPVAPRHLGTLTAGHRLPGLDWAGELAANERIELVGNGPAVARCQPGAAGGADTVDDELRRAELTARIVAVREPDASPAVIGRRVAADNQRGADANDALGGVLDRNRGETTGVDSAVDLDATPRLRALLLAAEAAGLRLPARSVQTAAVLTNLDVPQLAGRLRAPVREVDLGGAWWTEDSPPMVAVADDGTAYALIRRGRQWQAWSAPSGWRPVTGPLELARAWCVYPTFPERAVGARDLLRVGLPPTARNDLLRLAGTAVAVMTLGAAVPLATARILGDAAPRAEAGNIVAIGALVAGLILAFTAASVAQGLLLQRLVTQLNVRTTAALWARVVRLEPPFFRAYNPGELARRVLAVDGIRELITSSVLTGGIGLLIGVTGVVVTFVLDVWIGVTVVAGLALFAGFSWWQLRALTRARRGEVNARNGISGFVTAALTGIVKVRVADAEQRMYARWGAMFAKEQTHAARAAAAQRQLTVVTAVSPAVATLIVLAVVTYGHQADLSIGVFVGLVAALSQVTTALSLITPALGQLADAAPLYDAARPVLQTAPRPATDAADPGALRGKLEVSKVSFAYTDDGPRILNEVDLQAAPGEFVAVVGPSGAGKSTLIRLLLGFDRPSAGAVLFDGKPLDTLDLEAVRRQVGVVMQNAQVPTGSLLTALVGTTNLTQDQAWEALDMAGLAEDVRAMPMGIRTVISEGASTFSGGQRQRLMIARALIRRPRVLIFDEATSALDNLTQQTVTRSLENLDATRIVIAHRLSTIRDAHRIYVLDRGAVVESGDFDALMSAGGVFAALARRQLA</sequence>
<dbReference type="Gene3D" id="1.20.1560.10">
    <property type="entry name" value="ABC transporter type 1, transmembrane domain"/>
    <property type="match status" value="1"/>
</dbReference>
<evidence type="ECO:0000259" key="8">
    <source>
        <dbReference type="PROSITE" id="PS50893"/>
    </source>
</evidence>
<dbReference type="SMART" id="SM00382">
    <property type="entry name" value="AAA"/>
    <property type="match status" value="1"/>
</dbReference>
<dbReference type="SUPFAM" id="SSF90123">
    <property type="entry name" value="ABC transporter transmembrane region"/>
    <property type="match status" value="1"/>
</dbReference>
<keyword evidence="5 7" id="KW-1133">Transmembrane helix</keyword>
<evidence type="ECO:0000313" key="10">
    <source>
        <dbReference type="EMBL" id="GAA2529147.1"/>
    </source>
</evidence>
<comment type="caution">
    <text evidence="10">The sequence shown here is derived from an EMBL/GenBank/DDBJ whole genome shotgun (WGS) entry which is preliminary data.</text>
</comment>
<dbReference type="InterPro" id="IPR039421">
    <property type="entry name" value="Type_1_exporter"/>
</dbReference>
<feature type="domain" description="ABC transmembrane type-1" evidence="9">
    <location>
        <begin position="299"/>
        <end position="573"/>
    </location>
</feature>
<gene>
    <name evidence="10" type="ORF">GCM10010201_30400</name>
</gene>
<comment type="subcellular location">
    <subcellularLocation>
        <location evidence="1">Cell membrane</location>
        <topology evidence="1">Multi-pass membrane protein</topology>
    </subcellularLocation>
</comment>
<dbReference type="EMBL" id="BAAARY010000016">
    <property type="protein sequence ID" value="GAA2529147.1"/>
    <property type="molecule type" value="Genomic_DNA"/>
</dbReference>
<dbReference type="PANTHER" id="PTHR24221">
    <property type="entry name" value="ATP-BINDING CASSETTE SUB-FAMILY B"/>
    <property type="match status" value="1"/>
</dbReference>
<accession>A0ABP6AZH2</accession>
<evidence type="ECO:0000256" key="7">
    <source>
        <dbReference type="SAM" id="Phobius"/>
    </source>
</evidence>
<proteinExistence type="predicted"/>
<feature type="transmembrane region" description="Helical" evidence="7">
    <location>
        <begin position="295"/>
        <end position="317"/>
    </location>
</feature>
<organism evidence="10 11">
    <name type="scientific">Pilimelia columellifera subsp. columellifera</name>
    <dbReference type="NCBI Taxonomy" id="706583"/>
    <lineage>
        <taxon>Bacteria</taxon>
        <taxon>Bacillati</taxon>
        <taxon>Actinomycetota</taxon>
        <taxon>Actinomycetes</taxon>
        <taxon>Micromonosporales</taxon>
        <taxon>Micromonosporaceae</taxon>
        <taxon>Pilimelia</taxon>
    </lineage>
</organism>
<reference evidence="11" key="1">
    <citation type="journal article" date="2019" name="Int. J. Syst. Evol. Microbiol.">
        <title>The Global Catalogue of Microorganisms (GCM) 10K type strain sequencing project: providing services to taxonomists for standard genome sequencing and annotation.</title>
        <authorList>
            <consortium name="The Broad Institute Genomics Platform"/>
            <consortium name="The Broad Institute Genome Sequencing Center for Infectious Disease"/>
            <person name="Wu L."/>
            <person name="Ma J."/>
        </authorList>
    </citation>
    <scope>NUCLEOTIDE SEQUENCE [LARGE SCALE GENOMIC DNA]</scope>
    <source>
        <strain evidence="11">JCM 3367</strain>
    </source>
</reference>
<feature type="transmembrane region" description="Helical" evidence="7">
    <location>
        <begin position="515"/>
        <end position="536"/>
    </location>
</feature>
<dbReference type="InterPro" id="IPR027417">
    <property type="entry name" value="P-loop_NTPase"/>
</dbReference>
<evidence type="ECO:0000259" key="9">
    <source>
        <dbReference type="PROSITE" id="PS50929"/>
    </source>
</evidence>
<dbReference type="InterPro" id="IPR003439">
    <property type="entry name" value="ABC_transporter-like_ATP-bd"/>
</dbReference>
<dbReference type="InterPro" id="IPR017871">
    <property type="entry name" value="ABC_transporter-like_CS"/>
</dbReference>
<dbReference type="RefSeq" id="WP_344173617.1">
    <property type="nucleotide sequence ID" value="NZ_BAAARY010000016.1"/>
</dbReference>
<feature type="transmembrane region" description="Helical" evidence="7">
    <location>
        <begin position="402"/>
        <end position="423"/>
    </location>
</feature>
<evidence type="ECO:0000256" key="1">
    <source>
        <dbReference type="ARBA" id="ARBA00004651"/>
    </source>
</evidence>
<dbReference type="SUPFAM" id="SSF52540">
    <property type="entry name" value="P-loop containing nucleoside triphosphate hydrolases"/>
    <property type="match status" value="1"/>
</dbReference>
<keyword evidence="11" id="KW-1185">Reference proteome</keyword>
<dbReference type="Proteomes" id="UP001499978">
    <property type="component" value="Unassembled WGS sequence"/>
</dbReference>
<dbReference type="PROSITE" id="PS50929">
    <property type="entry name" value="ABC_TM1F"/>
    <property type="match status" value="1"/>
</dbReference>
<keyword evidence="4" id="KW-0067">ATP-binding</keyword>
<dbReference type="Pfam" id="PF00664">
    <property type="entry name" value="ABC_membrane"/>
    <property type="match status" value="1"/>
</dbReference>
<keyword evidence="2 7" id="KW-0812">Transmembrane</keyword>
<feature type="transmembrane region" description="Helical" evidence="7">
    <location>
        <begin position="542"/>
        <end position="564"/>
    </location>
</feature>
<protein>
    <submittedName>
        <fullName evidence="10">NHLP bacteriocin export ABC transporter permease/ATPase subunit</fullName>
    </submittedName>
</protein>
<feature type="transmembrane region" description="Helical" evidence="7">
    <location>
        <begin position="429"/>
        <end position="448"/>
    </location>
</feature>
<keyword evidence="3" id="KW-0547">Nucleotide-binding</keyword>
<evidence type="ECO:0000256" key="2">
    <source>
        <dbReference type="ARBA" id="ARBA00022692"/>
    </source>
</evidence>
<dbReference type="Gene3D" id="3.40.50.300">
    <property type="entry name" value="P-loop containing nucleotide triphosphate hydrolases"/>
    <property type="match status" value="1"/>
</dbReference>
<evidence type="ECO:0000313" key="11">
    <source>
        <dbReference type="Proteomes" id="UP001499978"/>
    </source>
</evidence>
<evidence type="ECO:0000256" key="6">
    <source>
        <dbReference type="ARBA" id="ARBA00023136"/>
    </source>
</evidence>
<feature type="domain" description="ABC transporter" evidence="8">
    <location>
        <begin position="605"/>
        <end position="837"/>
    </location>
</feature>
<dbReference type="InterPro" id="IPR011527">
    <property type="entry name" value="ABC1_TM_dom"/>
</dbReference>
<keyword evidence="6 7" id="KW-0472">Membrane</keyword>
<evidence type="ECO:0000256" key="4">
    <source>
        <dbReference type="ARBA" id="ARBA00022840"/>
    </source>
</evidence>